<evidence type="ECO:0000313" key="1">
    <source>
        <dbReference type="EMBL" id="CAH2052736.1"/>
    </source>
</evidence>
<reference evidence="1" key="1">
    <citation type="submission" date="2022-03" db="EMBL/GenBank/DDBJ databases">
        <authorList>
            <person name="Martin H S."/>
        </authorList>
    </citation>
    <scope>NUCLEOTIDE SEQUENCE</scope>
</reference>
<keyword evidence="2" id="KW-1185">Reference proteome</keyword>
<dbReference type="EMBL" id="OW152832">
    <property type="protein sequence ID" value="CAH2052736.1"/>
    <property type="molecule type" value="Genomic_DNA"/>
</dbReference>
<feature type="non-terminal residue" evidence="1">
    <location>
        <position position="1"/>
    </location>
</feature>
<evidence type="ECO:0000313" key="2">
    <source>
        <dbReference type="Proteomes" id="UP000837857"/>
    </source>
</evidence>
<accession>A0ABN8IFT0</accession>
<sequence length="97" mass="11193">MANLTLRYLDELSYVLNSRRHLASQAKASSVGDLLNPEEDRFPTSVDGLLYFRWQYTRFVCDPLYRGYGLLALGSSFFVIKLRAVFSPSFQNVIHLR</sequence>
<proteinExistence type="predicted"/>
<name>A0ABN8IFT0_9NEOP</name>
<dbReference type="Proteomes" id="UP000837857">
    <property type="component" value="Chromosome 20"/>
</dbReference>
<protein>
    <submittedName>
        <fullName evidence="1">Uncharacterized protein</fullName>
    </submittedName>
</protein>
<gene>
    <name evidence="1" type="ORF">IPOD504_LOCUS8360</name>
</gene>
<organism evidence="1 2">
    <name type="scientific">Iphiclides podalirius</name>
    <name type="common">scarce swallowtail</name>
    <dbReference type="NCBI Taxonomy" id="110791"/>
    <lineage>
        <taxon>Eukaryota</taxon>
        <taxon>Metazoa</taxon>
        <taxon>Ecdysozoa</taxon>
        <taxon>Arthropoda</taxon>
        <taxon>Hexapoda</taxon>
        <taxon>Insecta</taxon>
        <taxon>Pterygota</taxon>
        <taxon>Neoptera</taxon>
        <taxon>Endopterygota</taxon>
        <taxon>Lepidoptera</taxon>
        <taxon>Glossata</taxon>
        <taxon>Ditrysia</taxon>
        <taxon>Papilionoidea</taxon>
        <taxon>Papilionidae</taxon>
        <taxon>Papilioninae</taxon>
        <taxon>Iphiclides</taxon>
    </lineage>
</organism>